<dbReference type="PANTHER" id="PTHR44846">
    <property type="entry name" value="MANNOSYL-D-GLYCERATE TRANSPORT/METABOLISM SYSTEM REPRESSOR MNGR-RELATED"/>
    <property type="match status" value="1"/>
</dbReference>
<evidence type="ECO:0000259" key="4">
    <source>
        <dbReference type="PROSITE" id="PS50949"/>
    </source>
</evidence>
<dbReference type="GO" id="GO:0003677">
    <property type="term" value="F:DNA binding"/>
    <property type="evidence" value="ECO:0007669"/>
    <property type="project" value="UniProtKB-KW"/>
</dbReference>
<dbReference type="Gene3D" id="1.10.10.10">
    <property type="entry name" value="Winged helix-like DNA-binding domain superfamily/Winged helix DNA-binding domain"/>
    <property type="match status" value="1"/>
</dbReference>
<reference evidence="5 6" key="2">
    <citation type="journal article" date="2009" name="Proc. Natl. Acad. Sci. U.S.A.">
        <title>On the chimeric nature, thermophilic origin, and phylogenetic placement of the Thermotogales.</title>
        <authorList>
            <person name="Zhaxybayeva O."/>
            <person name="Swithers K.S."/>
            <person name="Lapierre P."/>
            <person name="Fournier G.P."/>
            <person name="Bickhart D.M."/>
            <person name="DeBoy R.T."/>
            <person name="Nelson K.E."/>
            <person name="Nesbo C.L."/>
            <person name="Doolittle W.F."/>
            <person name="Gogarten J.P."/>
            <person name="Noll K.M."/>
        </authorList>
    </citation>
    <scope>NUCLEOTIDE SEQUENCE [LARGE SCALE GENOMIC DNA]</scope>
    <source>
        <strain evidence="6">ATCC BAA-301 / DSM 14385 / NBRC 107922 / TMO</strain>
    </source>
</reference>
<evidence type="ECO:0000256" key="1">
    <source>
        <dbReference type="ARBA" id="ARBA00023015"/>
    </source>
</evidence>
<dbReference type="InterPro" id="IPR036390">
    <property type="entry name" value="WH_DNA-bd_sf"/>
</dbReference>
<keyword evidence="2" id="KW-0238">DNA-binding</keyword>
<dbReference type="GO" id="GO:0045892">
    <property type="term" value="P:negative regulation of DNA-templated transcription"/>
    <property type="evidence" value="ECO:0007669"/>
    <property type="project" value="TreeGrafter"/>
</dbReference>
<dbReference type="STRING" id="416591.Tlet_0334"/>
<gene>
    <name evidence="5" type="ordered locus">Tlet_0334</name>
</gene>
<dbReference type="CDD" id="cd07377">
    <property type="entry name" value="WHTH_GntR"/>
    <property type="match status" value="1"/>
</dbReference>
<sequence>MDRTAEIVYKDLRKKIESGYYSQGTKLEDEKDLAEAYGVRRHTIRLAIKKLAEEGVVKRIKGRGTFVAAEIQKKFLGLIENSWQFRVLKSALSNSREQYSLFSEGSPVLNFEILWLEDDKPVCYEKCLVDVVKNPHILQLMNSQQKIHPVEYLSEKLSVQYIQEIYEIGKLTKSVSKHLQTDLKITIFRTIILKNQLDEVLALSILKYHPGVQIKQIRKV</sequence>
<dbReference type="Proteomes" id="UP000002016">
    <property type="component" value="Chromosome"/>
</dbReference>
<keyword evidence="6" id="KW-1185">Reference proteome</keyword>
<dbReference type="PRINTS" id="PR00035">
    <property type="entry name" value="HTHGNTR"/>
</dbReference>
<keyword evidence="3" id="KW-0804">Transcription</keyword>
<keyword evidence="1" id="KW-0805">Transcription regulation</keyword>
<dbReference type="AlphaFoldDB" id="A8F418"/>
<dbReference type="Pfam" id="PF07702">
    <property type="entry name" value="UTRA"/>
    <property type="match status" value="1"/>
</dbReference>
<dbReference type="SUPFAM" id="SSF64288">
    <property type="entry name" value="Chorismate lyase-like"/>
    <property type="match status" value="1"/>
</dbReference>
<dbReference type="RefSeq" id="WP_012002383.1">
    <property type="nucleotide sequence ID" value="NC_009828.1"/>
</dbReference>
<dbReference type="eggNOG" id="COG2188">
    <property type="taxonomic scope" value="Bacteria"/>
</dbReference>
<evidence type="ECO:0000256" key="2">
    <source>
        <dbReference type="ARBA" id="ARBA00023125"/>
    </source>
</evidence>
<evidence type="ECO:0000256" key="3">
    <source>
        <dbReference type="ARBA" id="ARBA00023163"/>
    </source>
</evidence>
<evidence type="ECO:0000313" key="5">
    <source>
        <dbReference type="EMBL" id="ABV32902.1"/>
    </source>
</evidence>
<dbReference type="PROSITE" id="PS50949">
    <property type="entry name" value="HTH_GNTR"/>
    <property type="match status" value="1"/>
</dbReference>
<protein>
    <submittedName>
        <fullName evidence="5">Regulatory protein GntR HTH</fullName>
    </submittedName>
</protein>
<dbReference type="InterPro" id="IPR028978">
    <property type="entry name" value="Chorismate_lyase_/UTRA_dom_sf"/>
</dbReference>
<dbReference type="HOGENOM" id="CLU_1234167_0_0_0"/>
<feature type="domain" description="HTH gntR-type" evidence="4">
    <location>
        <begin position="2"/>
        <end position="70"/>
    </location>
</feature>
<dbReference type="OrthoDB" id="9816541at2"/>
<dbReference type="Pfam" id="PF00392">
    <property type="entry name" value="GntR"/>
    <property type="match status" value="1"/>
</dbReference>
<name>A8F418_PSELT</name>
<dbReference type="PANTHER" id="PTHR44846:SF1">
    <property type="entry name" value="MANNOSYL-D-GLYCERATE TRANSPORT_METABOLISM SYSTEM REPRESSOR MNGR-RELATED"/>
    <property type="match status" value="1"/>
</dbReference>
<dbReference type="GO" id="GO:0003700">
    <property type="term" value="F:DNA-binding transcription factor activity"/>
    <property type="evidence" value="ECO:0007669"/>
    <property type="project" value="InterPro"/>
</dbReference>
<dbReference type="SMART" id="SM00345">
    <property type="entry name" value="HTH_GNTR"/>
    <property type="match status" value="1"/>
</dbReference>
<dbReference type="InterPro" id="IPR036388">
    <property type="entry name" value="WH-like_DNA-bd_sf"/>
</dbReference>
<reference evidence="5 6" key="1">
    <citation type="submission" date="2007-08" db="EMBL/GenBank/DDBJ databases">
        <title>Complete sequence of Thermotoga lettingae TMO.</title>
        <authorList>
            <consortium name="US DOE Joint Genome Institute"/>
            <person name="Copeland A."/>
            <person name="Lucas S."/>
            <person name="Lapidus A."/>
            <person name="Barry K."/>
            <person name="Glavina del Rio T."/>
            <person name="Dalin E."/>
            <person name="Tice H."/>
            <person name="Pitluck S."/>
            <person name="Foster B."/>
            <person name="Bruce D."/>
            <person name="Schmutz J."/>
            <person name="Larimer F."/>
            <person name="Land M."/>
            <person name="Hauser L."/>
            <person name="Kyrpides N."/>
            <person name="Mikhailova N."/>
            <person name="Nelson K."/>
            <person name="Gogarten J.P."/>
            <person name="Noll K."/>
            <person name="Richardson P."/>
        </authorList>
    </citation>
    <scope>NUCLEOTIDE SEQUENCE [LARGE SCALE GENOMIC DNA]</scope>
    <source>
        <strain evidence="6">ATCC BAA-301 / DSM 14385 / NBRC 107922 / TMO</strain>
    </source>
</reference>
<dbReference type="EMBL" id="CP000812">
    <property type="protein sequence ID" value="ABV32902.1"/>
    <property type="molecule type" value="Genomic_DNA"/>
</dbReference>
<dbReference type="KEGG" id="tle:Tlet_0334"/>
<organism evidence="5 6">
    <name type="scientific">Pseudothermotoga lettingae (strain ATCC BAA-301 / DSM 14385 / NBRC 107922 / TMO)</name>
    <name type="common">Thermotoga lettingae</name>
    <dbReference type="NCBI Taxonomy" id="416591"/>
    <lineage>
        <taxon>Bacteria</taxon>
        <taxon>Thermotogati</taxon>
        <taxon>Thermotogota</taxon>
        <taxon>Thermotogae</taxon>
        <taxon>Thermotogales</taxon>
        <taxon>Thermotogaceae</taxon>
        <taxon>Pseudothermotoga</taxon>
    </lineage>
</organism>
<proteinExistence type="predicted"/>
<dbReference type="InterPro" id="IPR050679">
    <property type="entry name" value="Bact_HTH_transcr_reg"/>
</dbReference>
<dbReference type="InterPro" id="IPR011663">
    <property type="entry name" value="UTRA"/>
</dbReference>
<dbReference type="InterPro" id="IPR000524">
    <property type="entry name" value="Tscrpt_reg_HTH_GntR"/>
</dbReference>
<dbReference type="SUPFAM" id="SSF46785">
    <property type="entry name" value="Winged helix' DNA-binding domain"/>
    <property type="match status" value="1"/>
</dbReference>
<evidence type="ECO:0000313" key="6">
    <source>
        <dbReference type="Proteomes" id="UP000002016"/>
    </source>
</evidence>
<dbReference type="Gene3D" id="3.40.1410.10">
    <property type="entry name" value="Chorismate lyase-like"/>
    <property type="match status" value="1"/>
</dbReference>
<accession>A8F418</accession>